<feature type="region of interest" description="SAW" evidence="3">
    <location>
        <begin position="410"/>
        <end position="489"/>
    </location>
</feature>
<dbReference type="EMBL" id="JBEAFC010000008">
    <property type="protein sequence ID" value="KAL1543605.1"/>
    <property type="molecule type" value="Genomic_DNA"/>
</dbReference>
<keyword evidence="2" id="KW-0804">Transcription</keyword>
<evidence type="ECO:0000313" key="4">
    <source>
        <dbReference type="EMBL" id="KAL1543605.1"/>
    </source>
</evidence>
<reference evidence="4 5" key="1">
    <citation type="submission" date="2024-06" db="EMBL/GenBank/DDBJ databases">
        <title>A chromosome level genome sequence of Diviner's sage (Salvia divinorum).</title>
        <authorList>
            <person name="Ford S.A."/>
            <person name="Ro D.-K."/>
            <person name="Ness R.W."/>
            <person name="Phillips M.A."/>
        </authorList>
    </citation>
    <scope>NUCLEOTIDE SEQUENCE [LARGE SCALE GENOMIC DNA]</scope>
    <source>
        <strain evidence="4">SAF-2024a</strain>
        <tissue evidence="4">Leaf</tissue>
    </source>
</reference>
<protein>
    <submittedName>
        <fullName evidence="4">Protein NODULATION SIGNALING PATHWAY 2-like</fullName>
    </submittedName>
</protein>
<dbReference type="Proteomes" id="UP001567538">
    <property type="component" value="Unassembled WGS sequence"/>
</dbReference>
<dbReference type="PANTHER" id="PTHR31636">
    <property type="entry name" value="OSJNBA0084A10.13 PROTEIN-RELATED"/>
    <property type="match status" value="1"/>
</dbReference>
<evidence type="ECO:0000256" key="1">
    <source>
        <dbReference type="ARBA" id="ARBA00023015"/>
    </source>
</evidence>
<gene>
    <name evidence="4" type="ORF">AAHA92_20557</name>
</gene>
<dbReference type="PROSITE" id="PS50985">
    <property type="entry name" value="GRAS"/>
    <property type="match status" value="1"/>
</dbReference>
<accession>A0ABD1GIN9</accession>
<name>A0ABD1GIN9_SALDI</name>
<keyword evidence="5" id="KW-1185">Reference proteome</keyword>
<comment type="caution">
    <text evidence="4">The sequence shown here is derived from an EMBL/GenBank/DDBJ whole genome shotgun (WGS) entry which is preliminary data.</text>
</comment>
<dbReference type="AlphaFoldDB" id="A0ABD1GIN9"/>
<evidence type="ECO:0000256" key="3">
    <source>
        <dbReference type="PROSITE-ProRule" id="PRU01191"/>
    </source>
</evidence>
<feature type="short sequence motif" description="VHIID" evidence="3">
    <location>
        <begin position="229"/>
        <end position="233"/>
    </location>
</feature>
<dbReference type="InterPro" id="IPR005202">
    <property type="entry name" value="TF_GRAS"/>
</dbReference>
<keyword evidence="1" id="KW-0805">Transcription regulation</keyword>
<organism evidence="4 5">
    <name type="scientific">Salvia divinorum</name>
    <name type="common">Maria pastora</name>
    <name type="synonym">Diviner's sage</name>
    <dbReference type="NCBI Taxonomy" id="28513"/>
    <lineage>
        <taxon>Eukaryota</taxon>
        <taxon>Viridiplantae</taxon>
        <taxon>Streptophyta</taxon>
        <taxon>Embryophyta</taxon>
        <taxon>Tracheophyta</taxon>
        <taxon>Spermatophyta</taxon>
        <taxon>Magnoliopsida</taxon>
        <taxon>eudicotyledons</taxon>
        <taxon>Gunneridae</taxon>
        <taxon>Pentapetalae</taxon>
        <taxon>asterids</taxon>
        <taxon>lamiids</taxon>
        <taxon>Lamiales</taxon>
        <taxon>Lamiaceae</taxon>
        <taxon>Nepetoideae</taxon>
        <taxon>Mentheae</taxon>
        <taxon>Salviinae</taxon>
        <taxon>Salvia</taxon>
        <taxon>Salvia subgen. Calosphace</taxon>
    </lineage>
</organism>
<evidence type="ECO:0000256" key="2">
    <source>
        <dbReference type="ARBA" id="ARBA00023163"/>
    </source>
</evidence>
<comment type="similarity">
    <text evidence="3">Belongs to the GRAS family.</text>
</comment>
<comment type="caution">
    <text evidence="3">Lacks conserved residue(s) required for the propagation of feature annotation.</text>
</comment>
<sequence length="493" mass="55165">MMQSKLFFPTFPTSHDDQDMIIDGVFFSPSFASAEDSPVVSSDSFFLDTFPDDLFGHDDSLVKISRSDIDNICDWIHSSHCEDGTSLSAAYAADGWSPAPSLESSQNTQILPEVPLNMPMEDTKLDNELRLTHLIKAFGEAMHDGNNVSLAKVIVESINEKSSPQGTFVERVAYNMFKSKDDEYLRQESIKNFATALNVLYQTLISGRFAHNAANAAILESVPVDATLLHIVDFDIGKGIQWPALIEALSRCRKPVRLTAIKHEGEEDEMSSPSCWEFEDTKKWLIDHARHVGLELQIEEQCIQDFKDGMKGRKNGGGRDWLVFNCMAALPHMGRRSGVVEFLKAAEELLGKFDGILTVGDGEAGVKLGNQVSFECYYGKLVEHYEAIFEALECKLPYLGEGRAAVECLFLAPFMCPFAWFDEWKEKARGLEFECGLEGRKASGESVAEARVMVGEGESWYSVRIEGLRENEMVLRWKEIVLVRVSTFCSRIG</sequence>
<dbReference type="Pfam" id="PF03514">
    <property type="entry name" value="GRAS"/>
    <property type="match status" value="1"/>
</dbReference>
<evidence type="ECO:0000313" key="5">
    <source>
        <dbReference type="Proteomes" id="UP001567538"/>
    </source>
</evidence>
<proteinExistence type="inferred from homology"/>